<dbReference type="Gene3D" id="3.30.160.60">
    <property type="entry name" value="Classic Zinc Finger"/>
    <property type="match status" value="1"/>
</dbReference>
<keyword evidence="5" id="KW-1185">Reference proteome</keyword>
<proteinExistence type="predicted"/>
<evidence type="ECO:0000256" key="2">
    <source>
        <dbReference type="SAM" id="MobiDB-lite"/>
    </source>
</evidence>
<dbReference type="EMBL" id="ML975445">
    <property type="protein sequence ID" value="KAF1829410.1"/>
    <property type="molecule type" value="Genomic_DNA"/>
</dbReference>
<name>A0A6A5JZZ9_9PLEO</name>
<evidence type="ECO:0000259" key="3">
    <source>
        <dbReference type="PROSITE" id="PS50157"/>
    </source>
</evidence>
<evidence type="ECO:0000313" key="4">
    <source>
        <dbReference type="EMBL" id="KAF1829410.1"/>
    </source>
</evidence>
<sequence>MSAPMYYNNDRRIDSALGLPLPHIHNNRTKLDSCMSEKNAMPHSAPWSQVNTRVEHNQLSAGELPEWTSGAYSRHTVHQLNGQCPILEDNLDIIESKLALSMPNPSISPAYVSPPIPASTSSAARALRASSSVDDSTICCGQCHVQFTGTYRRGNLARHVRHKHAQLKRDVVCTVDGCNKTFARQDARLKHARRHHPGLQADPVHRRQGYESHTMTSRSHQYKDTPRSKYSPGEGDARSVIEYPMASSASQCSGAELPYAIPTIASSEPDSSAAHMYRGSTIADHISFVGQWFPTSSQGPGFEGNISSEACPELHYDENSSLTSAHSAQTAFGRLRAAFDPEPDRQCLESYVTRWESIIKHMHDIHSDVYPLYAQALHDLHGMLETLSSSAAGPAQRKQAYQNHRPNNDQRSGTRGDAKLSLDAGTSAPIGQPTGHNQQKAVLGHGFATNICSENSQTPNGSKQVRITCPLYKFSIKHGGQRPCNGCTATSVAQVRHHCHRTKHPNFARYAKQCLRCYTDFIDEQAYRAHASRRCARRDQLRGDVVVVWVRLYLTYFPFAVKVPNPHDGDDSWLPAEVVAAARCRASPTDLPRTTAASSRPFLERNLQQRGDFRTASPAPVSAPLDPGALNTALETMIQDALTPIALQEHTPRHSGNTSQP</sequence>
<dbReference type="GO" id="GO:0008270">
    <property type="term" value="F:zinc ion binding"/>
    <property type="evidence" value="ECO:0007669"/>
    <property type="project" value="UniProtKB-KW"/>
</dbReference>
<evidence type="ECO:0000313" key="5">
    <source>
        <dbReference type="Proteomes" id="UP000800040"/>
    </source>
</evidence>
<dbReference type="PROSITE" id="PS50157">
    <property type="entry name" value="ZINC_FINGER_C2H2_2"/>
    <property type="match status" value="1"/>
</dbReference>
<feature type="region of interest" description="Disordered" evidence="2">
    <location>
        <begin position="390"/>
        <end position="438"/>
    </location>
</feature>
<gene>
    <name evidence="4" type="ORF">BDW02DRAFT_583714</name>
</gene>
<keyword evidence="1" id="KW-0862">Zinc</keyword>
<feature type="compositionally biased region" description="Basic and acidic residues" evidence="2">
    <location>
        <begin position="406"/>
        <end position="420"/>
    </location>
</feature>
<feature type="region of interest" description="Disordered" evidence="2">
    <location>
        <begin position="189"/>
        <end position="234"/>
    </location>
</feature>
<dbReference type="OrthoDB" id="3940153at2759"/>
<protein>
    <recommendedName>
        <fullName evidence="3">C2H2-type domain-containing protein</fullName>
    </recommendedName>
</protein>
<dbReference type="InterPro" id="IPR013087">
    <property type="entry name" value="Znf_C2H2_type"/>
</dbReference>
<organism evidence="4 5">
    <name type="scientific">Decorospora gaudefroyi</name>
    <dbReference type="NCBI Taxonomy" id="184978"/>
    <lineage>
        <taxon>Eukaryota</taxon>
        <taxon>Fungi</taxon>
        <taxon>Dikarya</taxon>
        <taxon>Ascomycota</taxon>
        <taxon>Pezizomycotina</taxon>
        <taxon>Dothideomycetes</taxon>
        <taxon>Pleosporomycetidae</taxon>
        <taxon>Pleosporales</taxon>
        <taxon>Pleosporineae</taxon>
        <taxon>Pleosporaceae</taxon>
        <taxon>Decorospora</taxon>
    </lineage>
</organism>
<dbReference type="Proteomes" id="UP000800040">
    <property type="component" value="Unassembled WGS sequence"/>
</dbReference>
<keyword evidence="1" id="KW-0479">Metal-binding</keyword>
<dbReference type="AlphaFoldDB" id="A0A6A5JZZ9"/>
<reference evidence="4" key="1">
    <citation type="submission" date="2020-01" db="EMBL/GenBank/DDBJ databases">
        <authorList>
            <consortium name="DOE Joint Genome Institute"/>
            <person name="Haridas S."/>
            <person name="Albert R."/>
            <person name="Binder M."/>
            <person name="Bloem J."/>
            <person name="Labutti K."/>
            <person name="Salamov A."/>
            <person name="Andreopoulos B."/>
            <person name="Baker S.E."/>
            <person name="Barry K."/>
            <person name="Bills G."/>
            <person name="Bluhm B.H."/>
            <person name="Cannon C."/>
            <person name="Castanera R."/>
            <person name="Culley D.E."/>
            <person name="Daum C."/>
            <person name="Ezra D."/>
            <person name="Gonzalez J.B."/>
            <person name="Henrissat B."/>
            <person name="Kuo A."/>
            <person name="Liang C."/>
            <person name="Lipzen A."/>
            <person name="Lutzoni F."/>
            <person name="Magnuson J."/>
            <person name="Mondo S."/>
            <person name="Nolan M."/>
            <person name="Ohm R."/>
            <person name="Pangilinan J."/>
            <person name="Park H.-J."/>
            <person name="Ramirez L."/>
            <person name="Alfaro M."/>
            <person name="Sun H."/>
            <person name="Tritt A."/>
            <person name="Yoshinaga Y."/>
            <person name="Zwiers L.-H."/>
            <person name="Turgeon B.G."/>
            <person name="Goodwin S.B."/>
            <person name="Spatafora J.W."/>
            <person name="Crous P.W."/>
            <person name="Grigoriev I.V."/>
        </authorList>
    </citation>
    <scope>NUCLEOTIDE SEQUENCE</scope>
    <source>
        <strain evidence="4">P77</strain>
    </source>
</reference>
<evidence type="ECO:0000256" key="1">
    <source>
        <dbReference type="PROSITE-ProRule" id="PRU00042"/>
    </source>
</evidence>
<feature type="domain" description="C2H2-type" evidence="3">
    <location>
        <begin position="171"/>
        <end position="201"/>
    </location>
</feature>
<keyword evidence="1" id="KW-0863">Zinc-finger</keyword>
<accession>A0A6A5JZZ9</accession>
<dbReference type="PROSITE" id="PS00028">
    <property type="entry name" value="ZINC_FINGER_C2H2_1"/>
    <property type="match status" value="1"/>
</dbReference>
<dbReference type="SMART" id="SM00355">
    <property type="entry name" value="ZnF_C2H2"/>
    <property type="match status" value="2"/>
</dbReference>